<sequence>MRAPISYLPNCEASTILFCRLLQVPVTDRTLKHSLEVHPDYPSLLAISDVLNDYSINNISVKVNAGQIPQLPVPLIAQIKAPEGEQFAVIETATADAVEFMHPVKHKREKVAIDDFSKVFTGVVMLAETSESSGEQGYSQLRQREKIASLLQWLAVSAVPAITFLACILTFIQVGTAAIFPIIYTVLALIGTVVSALLIYHDVDRTNPFLQQICTGGKKTNCDAVIHSNASGIFGISWSVIGMTYFAGGLITLLCHSVYHLPVLTILSWFSIAAFPYVAFSLYYQGVVVKQWCVLCLAVQAVLATQFITVILGRLYTPVSFGMADVISVLAAFLVSFLILQLLLPAMKGAKANRGNSIRLQRLKNNAQIFEALLGKQKQITETTAGLGITLGNPDAPYKITKVCSPYCGPCAQAHPELERLLHNNPDLQLQIIFTASGHEKDPNNLPVAQLLAIAENNNETATRQALDDWYLPAMKNFETFAAAHPVNGAVNTQGEKIAAMHEWCKKMEISFTPTLFVNGYQLPEMYSVADLKYFLSV</sequence>
<dbReference type="InterPro" id="IPR012932">
    <property type="entry name" value="VKOR"/>
</dbReference>
<feature type="transmembrane region" description="Helical" evidence="10">
    <location>
        <begin position="259"/>
        <end position="280"/>
    </location>
</feature>
<evidence type="ECO:0000259" key="11">
    <source>
        <dbReference type="PROSITE" id="PS50990"/>
    </source>
</evidence>
<dbReference type="SMART" id="SM00756">
    <property type="entry name" value="VKc"/>
    <property type="match status" value="1"/>
</dbReference>
<comment type="similarity">
    <text evidence="2">Belongs to the VKOR family.</text>
</comment>
<dbReference type="Pfam" id="PF13462">
    <property type="entry name" value="Thioredoxin_4"/>
    <property type="match status" value="1"/>
</dbReference>
<feature type="transmembrane region" description="Helical" evidence="10">
    <location>
        <begin position="292"/>
        <end position="316"/>
    </location>
</feature>
<evidence type="ECO:0000313" key="13">
    <source>
        <dbReference type="Proteomes" id="UP000261174"/>
    </source>
</evidence>
<protein>
    <submittedName>
        <fullName evidence="12">Vitamin K epoxide reductase</fullName>
    </submittedName>
</protein>
<dbReference type="InterPro" id="IPR005074">
    <property type="entry name" value="Peptidase_C39"/>
</dbReference>
<dbReference type="GO" id="GO:0005524">
    <property type="term" value="F:ATP binding"/>
    <property type="evidence" value="ECO:0007669"/>
    <property type="project" value="InterPro"/>
</dbReference>
<evidence type="ECO:0000256" key="3">
    <source>
        <dbReference type="ARBA" id="ARBA00022692"/>
    </source>
</evidence>
<keyword evidence="6" id="KW-0560">Oxidoreductase</keyword>
<dbReference type="Gene3D" id="3.90.70.10">
    <property type="entry name" value="Cysteine proteinases"/>
    <property type="match status" value="1"/>
</dbReference>
<accession>A0A3E1P446</accession>
<evidence type="ECO:0000313" key="12">
    <source>
        <dbReference type="EMBL" id="RFM34941.1"/>
    </source>
</evidence>
<dbReference type="PROSITE" id="PS50990">
    <property type="entry name" value="PEPTIDASE_C39"/>
    <property type="match status" value="1"/>
</dbReference>
<reference evidence="12 13" key="1">
    <citation type="submission" date="2018-08" db="EMBL/GenBank/DDBJ databases">
        <title>Chitinophaga sp. K20C18050901, a novel bacterium isolated from forest soil.</title>
        <authorList>
            <person name="Wang C."/>
        </authorList>
    </citation>
    <scope>NUCLEOTIDE SEQUENCE [LARGE SCALE GENOMIC DNA]</scope>
    <source>
        <strain evidence="12 13">K20C18050901</strain>
    </source>
</reference>
<dbReference type="RefSeq" id="WP_116853595.1">
    <property type="nucleotide sequence ID" value="NZ_QTJV01000003.1"/>
</dbReference>
<dbReference type="GO" id="GO:0016491">
    <property type="term" value="F:oxidoreductase activity"/>
    <property type="evidence" value="ECO:0007669"/>
    <property type="project" value="UniProtKB-KW"/>
</dbReference>
<dbReference type="AlphaFoldDB" id="A0A3E1P446"/>
<dbReference type="Proteomes" id="UP000261174">
    <property type="component" value="Unassembled WGS sequence"/>
</dbReference>
<evidence type="ECO:0000256" key="2">
    <source>
        <dbReference type="ARBA" id="ARBA00006214"/>
    </source>
</evidence>
<dbReference type="OrthoDB" id="1100563at2"/>
<dbReference type="InterPro" id="IPR036249">
    <property type="entry name" value="Thioredoxin-like_sf"/>
</dbReference>
<proteinExistence type="inferred from homology"/>
<feature type="domain" description="Peptidase C39" evidence="11">
    <location>
        <begin position="12"/>
        <end position="127"/>
    </location>
</feature>
<keyword evidence="5 10" id="KW-1133">Transmembrane helix</keyword>
<evidence type="ECO:0000256" key="9">
    <source>
        <dbReference type="ARBA" id="ARBA00023284"/>
    </source>
</evidence>
<feature type="transmembrane region" description="Helical" evidence="10">
    <location>
        <begin position="150"/>
        <end position="172"/>
    </location>
</feature>
<name>A0A3E1P446_9BACT</name>
<evidence type="ECO:0000256" key="5">
    <source>
        <dbReference type="ARBA" id="ARBA00022989"/>
    </source>
</evidence>
<comment type="subcellular location">
    <subcellularLocation>
        <location evidence="1">Membrane</location>
        <topology evidence="1">Multi-pass membrane protein</topology>
    </subcellularLocation>
</comment>
<keyword evidence="9" id="KW-0676">Redox-active center</keyword>
<dbReference type="GO" id="GO:0008233">
    <property type="term" value="F:peptidase activity"/>
    <property type="evidence" value="ECO:0007669"/>
    <property type="project" value="InterPro"/>
</dbReference>
<dbReference type="InterPro" id="IPR012336">
    <property type="entry name" value="Thioredoxin-like_fold"/>
</dbReference>
<evidence type="ECO:0000256" key="4">
    <source>
        <dbReference type="ARBA" id="ARBA00022719"/>
    </source>
</evidence>
<dbReference type="Gene3D" id="3.40.30.10">
    <property type="entry name" value="Glutaredoxin"/>
    <property type="match status" value="1"/>
</dbReference>
<feature type="transmembrane region" description="Helical" evidence="10">
    <location>
        <begin position="322"/>
        <end position="344"/>
    </location>
</feature>
<keyword evidence="3 10" id="KW-0812">Transmembrane</keyword>
<keyword evidence="4" id="KW-0874">Quinone</keyword>
<dbReference type="GO" id="GO:0006508">
    <property type="term" value="P:proteolysis"/>
    <property type="evidence" value="ECO:0007669"/>
    <property type="project" value="InterPro"/>
</dbReference>
<dbReference type="InterPro" id="IPR038354">
    <property type="entry name" value="VKOR_sf"/>
</dbReference>
<keyword evidence="13" id="KW-1185">Reference proteome</keyword>
<evidence type="ECO:0000256" key="7">
    <source>
        <dbReference type="ARBA" id="ARBA00023136"/>
    </source>
</evidence>
<comment type="caution">
    <text evidence="12">The sequence shown here is derived from an EMBL/GenBank/DDBJ whole genome shotgun (WGS) entry which is preliminary data.</text>
</comment>
<dbReference type="SUPFAM" id="SSF52833">
    <property type="entry name" value="Thioredoxin-like"/>
    <property type="match status" value="1"/>
</dbReference>
<organism evidence="12 13">
    <name type="scientific">Chitinophaga silvisoli</name>
    <dbReference type="NCBI Taxonomy" id="2291814"/>
    <lineage>
        <taxon>Bacteria</taxon>
        <taxon>Pseudomonadati</taxon>
        <taxon>Bacteroidota</taxon>
        <taxon>Chitinophagia</taxon>
        <taxon>Chitinophagales</taxon>
        <taxon>Chitinophagaceae</taxon>
        <taxon>Chitinophaga</taxon>
    </lineage>
</organism>
<dbReference type="Pfam" id="PF03412">
    <property type="entry name" value="Peptidase_C39"/>
    <property type="match status" value="1"/>
</dbReference>
<dbReference type="GO" id="GO:0016020">
    <property type="term" value="C:membrane"/>
    <property type="evidence" value="ECO:0007669"/>
    <property type="project" value="UniProtKB-SubCell"/>
</dbReference>
<dbReference type="Pfam" id="PF07884">
    <property type="entry name" value="VKOR"/>
    <property type="match status" value="1"/>
</dbReference>
<keyword evidence="8" id="KW-1015">Disulfide bond</keyword>
<evidence type="ECO:0000256" key="8">
    <source>
        <dbReference type="ARBA" id="ARBA00023157"/>
    </source>
</evidence>
<evidence type="ECO:0000256" key="1">
    <source>
        <dbReference type="ARBA" id="ARBA00004141"/>
    </source>
</evidence>
<keyword evidence="7 10" id="KW-0472">Membrane</keyword>
<dbReference type="EMBL" id="QTJV01000003">
    <property type="protein sequence ID" value="RFM34941.1"/>
    <property type="molecule type" value="Genomic_DNA"/>
</dbReference>
<dbReference type="GO" id="GO:0048038">
    <property type="term" value="F:quinone binding"/>
    <property type="evidence" value="ECO:0007669"/>
    <property type="project" value="UniProtKB-KW"/>
</dbReference>
<gene>
    <name evidence="12" type="ORF">DXN04_12005</name>
</gene>
<dbReference type="CDD" id="cd12921">
    <property type="entry name" value="VKOR_4"/>
    <property type="match status" value="1"/>
</dbReference>
<evidence type="ECO:0000256" key="10">
    <source>
        <dbReference type="SAM" id="Phobius"/>
    </source>
</evidence>
<feature type="transmembrane region" description="Helical" evidence="10">
    <location>
        <begin position="233"/>
        <end position="253"/>
    </location>
</feature>
<evidence type="ECO:0000256" key="6">
    <source>
        <dbReference type="ARBA" id="ARBA00023002"/>
    </source>
</evidence>
<dbReference type="Gene3D" id="1.20.1440.130">
    <property type="entry name" value="VKOR domain"/>
    <property type="match status" value="1"/>
</dbReference>
<feature type="transmembrane region" description="Helical" evidence="10">
    <location>
        <begin position="178"/>
        <end position="200"/>
    </location>
</feature>